<evidence type="ECO:0000313" key="2">
    <source>
        <dbReference type="EMBL" id="MBF9135197.1"/>
    </source>
</evidence>
<feature type="transmembrane region" description="Helical" evidence="1">
    <location>
        <begin position="66"/>
        <end position="85"/>
    </location>
</feature>
<feature type="transmembrane region" description="Helical" evidence="1">
    <location>
        <begin position="35"/>
        <end position="54"/>
    </location>
</feature>
<name>A0ABS0H9N4_9ACTN</name>
<keyword evidence="1" id="KW-1133">Transmembrane helix</keyword>
<protein>
    <submittedName>
        <fullName evidence="2">Uncharacterized protein</fullName>
    </submittedName>
</protein>
<keyword evidence="1" id="KW-0472">Membrane</keyword>
<dbReference type="EMBL" id="JADPUN010000422">
    <property type="protein sequence ID" value="MBF9135197.1"/>
    <property type="molecule type" value="Genomic_DNA"/>
</dbReference>
<keyword evidence="1" id="KW-0812">Transmembrane</keyword>
<dbReference type="RefSeq" id="WP_230395614.1">
    <property type="nucleotide sequence ID" value="NZ_JADPUN010000422.1"/>
</dbReference>
<evidence type="ECO:0000256" key="1">
    <source>
        <dbReference type="SAM" id="Phobius"/>
    </source>
</evidence>
<dbReference type="Proteomes" id="UP000638560">
    <property type="component" value="Unassembled WGS sequence"/>
</dbReference>
<proteinExistence type="predicted"/>
<evidence type="ECO:0000313" key="3">
    <source>
        <dbReference type="Proteomes" id="UP000638560"/>
    </source>
</evidence>
<keyword evidence="3" id="KW-1185">Reference proteome</keyword>
<comment type="caution">
    <text evidence="2">The sequence shown here is derived from an EMBL/GenBank/DDBJ whole genome shotgun (WGS) entry which is preliminary data.</text>
</comment>
<organism evidence="2 3">
    <name type="scientific">Plantactinospora alkalitolerans</name>
    <dbReference type="NCBI Taxonomy" id="2789879"/>
    <lineage>
        <taxon>Bacteria</taxon>
        <taxon>Bacillati</taxon>
        <taxon>Actinomycetota</taxon>
        <taxon>Actinomycetes</taxon>
        <taxon>Micromonosporales</taxon>
        <taxon>Micromonosporaceae</taxon>
        <taxon>Plantactinospora</taxon>
    </lineage>
</organism>
<reference evidence="2 3" key="1">
    <citation type="submission" date="2020-11" db="EMBL/GenBank/DDBJ databases">
        <title>A novel isolate from a Black sea contaminated sediment with potential to produce alkanes: Plantactinospora alkalitolerans sp. nov.</title>
        <authorList>
            <person name="Carro L."/>
            <person name="Veyisoglu A."/>
            <person name="Guven K."/>
            <person name="Schumann P."/>
            <person name="Klenk H.-P."/>
            <person name="Sahin N."/>
        </authorList>
    </citation>
    <scope>NUCLEOTIDE SEQUENCE [LARGE SCALE GENOMIC DNA]</scope>
    <source>
        <strain evidence="2 3">S1510</strain>
    </source>
</reference>
<sequence>MPVADGVGQVGAVLQYARPLSAPVARTSRDWAKGALYGVLGAVATCTMMASLLLRSGAEQYRGTGVALLAAAAFLTVVGVVLAVVSGRKVNSTVTSGNITKEIR</sequence>
<accession>A0ABS0H9N4</accession>
<gene>
    <name evidence="2" type="ORF">I0C86_40680</name>
</gene>